<name>A0ABY4EMX2_9BACI</name>
<evidence type="ECO:0000256" key="8">
    <source>
        <dbReference type="ARBA" id="ARBA00023004"/>
    </source>
</evidence>
<dbReference type="PANTHER" id="PTHR11472">
    <property type="entry name" value="DNA REPAIR DEAD HELICASE RAD3/XP-D SUBFAMILY MEMBER"/>
    <property type="match status" value="1"/>
</dbReference>
<evidence type="ECO:0000256" key="11">
    <source>
        <dbReference type="ARBA" id="ARBA00023204"/>
    </source>
</evidence>
<evidence type="ECO:0000256" key="3">
    <source>
        <dbReference type="ARBA" id="ARBA00022741"/>
    </source>
</evidence>
<dbReference type="GO" id="GO:0004386">
    <property type="term" value="F:helicase activity"/>
    <property type="evidence" value="ECO:0007669"/>
    <property type="project" value="UniProtKB-KW"/>
</dbReference>
<evidence type="ECO:0000256" key="9">
    <source>
        <dbReference type="ARBA" id="ARBA00023014"/>
    </source>
</evidence>
<proteinExistence type="inferred from homology"/>
<dbReference type="InterPro" id="IPR014013">
    <property type="entry name" value="Helic_SF1/SF2_ATP-bd_DinG/Rad3"/>
</dbReference>
<dbReference type="Proteomes" id="UP000831787">
    <property type="component" value="Chromosome"/>
</dbReference>
<evidence type="ECO:0000256" key="12">
    <source>
        <dbReference type="ARBA" id="ARBA00023235"/>
    </source>
</evidence>
<evidence type="ECO:0000256" key="13">
    <source>
        <dbReference type="ARBA" id="ARBA00038058"/>
    </source>
</evidence>
<dbReference type="InterPro" id="IPR027417">
    <property type="entry name" value="P-loop_NTPase"/>
</dbReference>
<evidence type="ECO:0000256" key="10">
    <source>
        <dbReference type="ARBA" id="ARBA00023125"/>
    </source>
</evidence>
<evidence type="ECO:0000256" key="5">
    <source>
        <dbReference type="ARBA" id="ARBA00022801"/>
    </source>
</evidence>
<dbReference type="Gene3D" id="1.10.30.20">
    <property type="entry name" value="Bacterial XPD DNA helicase, FeS cluster domain"/>
    <property type="match status" value="1"/>
</dbReference>
<keyword evidence="3" id="KW-0547">Nucleotide-binding</keyword>
<dbReference type="Pfam" id="PF06733">
    <property type="entry name" value="DEAD_2"/>
    <property type="match status" value="1"/>
</dbReference>
<dbReference type="EMBL" id="CP095073">
    <property type="protein sequence ID" value="UOQ45198.1"/>
    <property type="molecule type" value="Genomic_DNA"/>
</dbReference>
<dbReference type="Gene3D" id="3.90.320.10">
    <property type="match status" value="1"/>
</dbReference>
<keyword evidence="8" id="KW-0408">Iron</keyword>
<dbReference type="InterPro" id="IPR045028">
    <property type="entry name" value="DinG/Rad3-like"/>
</dbReference>
<keyword evidence="6 15" id="KW-0347">Helicase</keyword>
<dbReference type="InterPro" id="IPR006554">
    <property type="entry name" value="Helicase-like_DEXD_c2"/>
</dbReference>
<dbReference type="PROSITE" id="PS51193">
    <property type="entry name" value="HELICASE_ATP_BIND_2"/>
    <property type="match status" value="1"/>
</dbReference>
<dbReference type="InterPro" id="IPR006555">
    <property type="entry name" value="ATP-dep_Helicase_C"/>
</dbReference>
<evidence type="ECO:0000259" key="14">
    <source>
        <dbReference type="PROSITE" id="PS51193"/>
    </source>
</evidence>
<dbReference type="Pfam" id="PF13307">
    <property type="entry name" value="Helicase_C_2"/>
    <property type="match status" value="1"/>
</dbReference>
<accession>A0ABY4EMX2</accession>
<dbReference type="InterPro" id="IPR011604">
    <property type="entry name" value="PDDEXK-like_dom_sf"/>
</dbReference>
<keyword evidence="2" id="KW-0479">Metal-binding</keyword>
<evidence type="ECO:0000256" key="2">
    <source>
        <dbReference type="ARBA" id="ARBA00022723"/>
    </source>
</evidence>
<evidence type="ECO:0000256" key="6">
    <source>
        <dbReference type="ARBA" id="ARBA00022806"/>
    </source>
</evidence>
<keyword evidence="10" id="KW-0238">DNA-binding</keyword>
<dbReference type="SUPFAM" id="SSF52540">
    <property type="entry name" value="P-loop containing nucleoside triphosphate hydrolases"/>
    <property type="match status" value="2"/>
</dbReference>
<evidence type="ECO:0000256" key="1">
    <source>
        <dbReference type="ARBA" id="ARBA00022485"/>
    </source>
</evidence>
<protein>
    <submittedName>
        <fullName evidence="15">ATP-dependent DNA helicase</fullName>
    </submittedName>
</protein>
<keyword evidence="16" id="KW-1185">Reference proteome</keyword>
<evidence type="ECO:0000313" key="16">
    <source>
        <dbReference type="Proteomes" id="UP000831787"/>
    </source>
</evidence>
<keyword evidence="11" id="KW-0234">DNA repair</keyword>
<feature type="domain" description="Helicase ATP-binding" evidence="14">
    <location>
        <begin position="181"/>
        <end position="431"/>
    </location>
</feature>
<dbReference type="InterPro" id="IPR011545">
    <property type="entry name" value="DEAD/DEAH_box_helicase_dom"/>
</dbReference>
<evidence type="ECO:0000256" key="4">
    <source>
        <dbReference type="ARBA" id="ARBA00022763"/>
    </source>
</evidence>
<comment type="similarity">
    <text evidence="13">Belongs to the helicase family. DinG subfamily.</text>
</comment>
<dbReference type="InterPro" id="IPR010614">
    <property type="entry name" value="RAD3-like_helicase_DEAD"/>
</dbReference>
<reference evidence="15 16" key="1">
    <citation type="submission" date="2022-04" db="EMBL/GenBank/DDBJ databases">
        <title>Halobacillus sp. isolated from saltern.</title>
        <authorList>
            <person name="Won M."/>
            <person name="Lee C.-M."/>
            <person name="Woen H.-Y."/>
            <person name="Kwon S.-W."/>
        </authorList>
    </citation>
    <scope>NUCLEOTIDE SEQUENCE [LARGE SCALE GENOMIC DNA]</scope>
    <source>
        <strain evidence="15 16">SSBR10-3</strain>
    </source>
</reference>
<dbReference type="Pfam" id="PF00270">
    <property type="entry name" value="DEAD"/>
    <property type="match status" value="1"/>
</dbReference>
<evidence type="ECO:0000313" key="15">
    <source>
        <dbReference type="EMBL" id="UOQ45198.1"/>
    </source>
</evidence>
<keyword evidence="12" id="KW-0413">Isomerase</keyword>
<organism evidence="15 16">
    <name type="scientific">Halobacillus salinarum</name>
    <dbReference type="NCBI Taxonomy" id="2932257"/>
    <lineage>
        <taxon>Bacteria</taxon>
        <taxon>Bacillati</taxon>
        <taxon>Bacillota</taxon>
        <taxon>Bacilli</taxon>
        <taxon>Bacillales</taxon>
        <taxon>Bacillaceae</taxon>
        <taxon>Halobacillus</taxon>
    </lineage>
</organism>
<keyword evidence="7" id="KW-0067">ATP-binding</keyword>
<dbReference type="SMART" id="SM00491">
    <property type="entry name" value="HELICc2"/>
    <property type="match status" value="1"/>
</dbReference>
<dbReference type="RefSeq" id="WP_244711737.1">
    <property type="nucleotide sequence ID" value="NZ_CP095073.1"/>
</dbReference>
<sequence>MENQISISVRELVEYVYRGGSIDSRFRSNTSLTEGTAIHQAVQKEYKEGEEKEVHLEYIYSYEEISLRIHGRSDGVLQLNDRPVIDEIKSTSLPLEEITEASFPVYWAQAKGYAFIYLMQQELEEIHVQLTYVQKQSKEKKRFKVVFSKEELVDFMESTVKEYVSYAKILLHIKEQKEKSIPDLNFPFPDYRKGQRKLAGSVYRTIEEKRTLYAQAPTGIGKTISTLFPAIKAMDNNKYERLFYLTAKTVTRATAEEALNRLEDEGLALRSVTLTAKDKICFQEEVLCQPDYCPFADGYYDRINEAVVDIIVNETQLTRSVIEQYARKHIVCPFEFSLDLTDVVDVIIGDYNYVFDPRVSLKRLLPEHKKKTVLLVDESHNLVERAREMYSASITSNDYEVIEQEWSDKADTLVKAAKAIARDLTFLIPDTEGKTDFTLEAIPGALEENLERFIDYAELELKEEAVEERSEFLLDLYFTTQNFIKILQLVDHHYVFTGNRQTGNMTLKLFCIDPSHVLNQITKSFRSSIFFSATLSPFSYYKDLLGGTKEDYILKLPSPYSRSQVDVIVRPLSTRYKNREHTAEHLADALYQQAIQHPGNHLFFFPSYQYMSLVYHWFIQKYELQAALQEQGMDEARREDFLDQFVEGGRLVGFAVLGGVFSEGVDLRGDRLNGVAVIGIGLAPRSYEKELIKNYFSDRNKNGYDYAYVFPGMNKVLQAGGRLIRSETDHGSIQLIDDRFLTRKYLNLFPEDWGNYRILR</sequence>
<keyword evidence="9" id="KW-0411">Iron-sulfur</keyword>
<gene>
    <name evidence="15" type="ORF">MUN89_04410</name>
</gene>
<keyword evidence="4" id="KW-0227">DNA damage</keyword>
<dbReference type="InterPro" id="IPR042493">
    <property type="entry name" value="XPD_DNA_FeS"/>
</dbReference>
<dbReference type="SMART" id="SM00488">
    <property type="entry name" value="DEXDc2"/>
    <property type="match status" value="1"/>
</dbReference>
<keyword evidence="1" id="KW-0004">4Fe-4S</keyword>
<dbReference type="Gene3D" id="1.10.275.40">
    <property type="match status" value="1"/>
</dbReference>
<dbReference type="Gene3D" id="3.40.50.300">
    <property type="entry name" value="P-loop containing nucleotide triphosphate hydrolases"/>
    <property type="match status" value="2"/>
</dbReference>
<evidence type="ECO:0000256" key="7">
    <source>
        <dbReference type="ARBA" id="ARBA00022840"/>
    </source>
</evidence>
<dbReference type="PANTHER" id="PTHR11472:SF34">
    <property type="entry name" value="REGULATOR OF TELOMERE ELONGATION HELICASE 1"/>
    <property type="match status" value="1"/>
</dbReference>
<keyword evidence="5" id="KW-0378">Hydrolase</keyword>